<dbReference type="EMBL" id="KQ086211">
    <property type="protein sequence ID" value="KLO06388.1"/>
    <property type="molecule type" value="Genomic_DNA"/>
</dbReference>
<proteinExistence type="predicted"/>
<dbReference type="Proteomes" id="UP000053477">
    <property type="component" value="Unassembled WGS sequence"/>
</dbReference>
<reference evidence="1 2" key="1">
    <citation type="submission" date="2015-04" db="EMBL/GenBank/DDBJ databases">
        <title>Complete genome sequence of Schizopora paradoxa KUC8140, a cosmopolitan wood degrader in East Asia.</title>
        <authorList>
            <consortium name="DOE Joint Genome Institute"/>
            <person name="Min B."/>
            <person name="Park H."/>
            <person name="Jang Y."/>
            <person name="Kim J.-J."/>
            <person name="Kim K.H."/>
            <person name="Pangilinan J."/>
            <person name="Lipzen A."/>
            <person name="Riley R."/>
            <person name="Grigoriev I.V."/>
            <person name="Spatafora J.W."/>
            <person name="Choi I.-G."/>
        </authorList>
    </citation>
    <scope>NUCLEOTIDE SEQUENCE [LARGE SCALE GENOMIC DNA]</scope>
    <source>
        <strain evidence="1 2">KUC8140</strain>
    </source>
</reference>
<protein>
    <submittedName>
        <fullName evidence="1">Uncharacterized protein</fullName>
    </submittedName>
</protein>
<dbReference type="InParanoid" id="A0A0H2RA62"/>
<sequence length="185" mass="20799">MALQQNFLGLYDSPVITSLPTFDITSRGLKLLPDGRRNRTVVISAIPGDAVQKSAMETLDLVDVNSGPPTSKQSYDDLIIRIQSSDLKLFSRKIDTSYSSPFCHKSVNTRSHVKTKFVAENVSLPRSVVRYGRLWTLVQQACQVPIRLVGVRPDDRRFDVFWALATRQATLVIMTMSRNDLSRSI</sequence>
<evidence type="ECO:0000313" key="1">
    <source>
        <dbReference type="EMBL" id="KLO06388.1"/>
    </source>
</evidence>
<organism evidence="1 2">
    <name type="scientific">Schizopora paradoxa</name>
    <dbReference type="NCBI Taxonomy" id="27342"/>
    <lineage>
        <taxon>Eukaryota</taxon>
        <taxon>Fungi</taxon>
        <taxon>Dikarya</taxon>
        <taxon>Basidiomycota</taxon>
        <taxon>Agaricomycotina</taxon>
        <taxon>Agaricomycetes</taxon>
        <taxon>Hymenochaetales</taxon>
        <taxon>Schizoporaceae</taxon>
        <taxon>Schizopora</taxon>
    </lineage>
</organism>
<keyword evidence="2" id="KW-1185">Reference proteome</keyword>
<dbReference type="AlphaFoldDB" id="A0A0H2RA62"/>
<gene>
    <name evidence="1" type="ORF">SCHPADRAFT_895476</name>
</gene>
<evidence type="ECO:0000313" key="2">
    <source>
        <dbReference type="Proteomes" id="UP000053477"/>
    </source>
</evidence>
<name>A0A0H2RA62_9AGAM</name>
<accession>A0A0H2RA62</accession>